<keyword evidence="2 7" id="KW-0597">Phosphoprotein</keyword>
<evidence type="ECO:0000313" key="11">
    <source>
        <dbReference type="EMBL" id="GCE43660.1"/>
    </source>
</evidence>
<dbReference type="InterPro" id="IPR036388">
    <property type="entry name" value="WH-like_DNA-bd_sf"/>
</dbReference>
<dbReference type="AlphaFoldDB" id="A0A402CJ35"/>
<dbReference type="RefSeq" id="WP_124395384.1">
    <property type="nucleotide sequence ID" value="NZ_BHYM01000079.1"/>
</dbReference>
<dbReference type="Pfam" id="PF00072">
    <property type="entry name" value="Response_reg"/>
    <property type="match status" value="1"/>
</dbReference>
<dbReference type="PROSITE" id="PS50110">
    <property type="entry name" value="RESPONSE_REGULATORY"/>
    <property type="match status" value="1"/>
</dbReference>
<feature type="domain" description="Response regulatory" evidence="9">
    <location>
        <begin position="9"/>
        <end position="123"/>
    </location>
</feature>
<dbReference type="GO" id="GO:0000976">
    <property type="term" value="F:transcription cis-regulatory region binding"/>
    <property type="evidence" value="ECO:0007669"/>
    <property type="project" value="TreeGrafter"/>
</dbReference>
<dbReference type="GO" id="GO:0005829">
    <property type="term" value="C:cytosol"/>
    <property type="evidence" value="ECO:0007669"/>
    <property type="project" value="TreeGrafter"/>
</dbReference>
<evidence type="ECO:0000256" key="2">
    <source>
        <dbReference type="ARBA" id="ARBA00022553"/>
    </source>
</evidence>
<dbReference type="SUPFAM" id="SSF52172">
    <property type="entry name" value="CheY-like"/>
    <property type="match status" value="1"/>
</dbReference>
<name>A0A402CJ35_RHOWR</name>
<keyword evidence="4" id="KW-0805">Transcription regulation</keyword>
<evidence type="ECO:0000256" key="6">
    <source>
        <dbReference type="ARBA" id="ARBA00023163"/>
    </source>
</evidence>
<dbReference type="GO" id="GO:0000156">
    <property type="term" value="F:phosphorelay response regulator activity"/>
    <property type="evidence" value="ECO:0007669"/>
    <property type="project" value="TreeGrafter"/>
</dbReference>
<dbReference type="CDD" id="cd00383">
    <property type="entry name" value="trans_reg_C"/>
    <property type="match status" value="1"/>
</dbReference>
<feature type="domain" description="OmpR/PhoB-type" evidence="10">
    <location>
        <begin position="130"/>
        <end position="225"/>
    </location>
</feature>
<dbReference type="Pfam" id="PF00486">
    <property type="entry name" value="Trans_reg_C"/>
    <property type="match status" value="1"/>
</dbReference>
<evidence type="ECO:0000256" key="7">
    <source>
        <dbReference type="PROSITE-ProRule" id="PRU00169"/>
    </source>
</evidence>
<keyword evidence="5 8" id="KW-0238">DNA-binding</keyword>
<evidence type="ECO:0000313" key="12">
    <source>
        <dbReference type="Proteomes" id="UP000287519"/>
    </source>
</evidence>
<dbReference type="Proteomes" id="UP000287519">
    <property type="component" value="Unassembled WGS sequence"/>
</dbReference>
<dbReference type="GO" id="GO:0006355">
    <property type="term" value="P:regulation of DNA-templated transcription"/>
    <property type="evidence" value="ECO:0007669"/>
    <property type="project" value="InterPro"/>
</dbReference>
<dbReference type="InterPro" id="IPR001789">
    <property type="entry name" value="Sig_transdc_resp-reg_receiver"/>
</dbReference>
<dbReference type="InterPro" id="IPR016032">
    <property type="entry name" value="Sig_transdc_resp-reg_C-effctor"/>
</dbReference>
<accession>A0A402CJ35</accession>
<gene>
    <name evidence="11" type="ORF">Rhow_007890</name>
</gene>
<evidence type="ECO:0000256" key="1">
    <source>
        <dbReference type="ARBA" id="ARBA00004496"/>
    </source>
</evidence>
<dbReference type="PROSITE" id="PS51755">
    <property type="entry name" value="OMPR_PHOB"/>
    <property type="match status" value="1"/>
</dbReference>
<dbReference type="SMART" id="SM00448">
    <property type="entry name" value="REC"/>
    <property type="match status" value="1"/>
</dbReference>
<dbReference type="GO" id="GO:0032993">
    <property type="term" value="C:protein-DNA complex"/>
    <property type="evidence" value="ECO:0007669"/>
    <property type="project" value="TreeGrafter"/>
</dbReference>
<proteinExistence type="predicted"/>
<keyword evidence="6" id="KW-0804">Transcription</keyword>
<evidence type="ECO:0000259" key="9">
    <source>
        <dbReference type="PROSITE" id="PS50110"/>
    </source>
</evidence>
<evidence type="ECO:0000259" key="10">
    <source>
        <dbReference type="PROSITE" id="PS51755"/>
    </source>
</evidence>
<dbReference type="SUPFAM" id="SSF46894">
    <property type="entry name" value="C-terminal effector domain of the bipartite response regulators"/>
    <property type="match status" value="1"/>
</dbReference>
<evidence type="ECO:0000256" key="5">
    <source>
        <dbReference type="ARBA" id="ARBA00023125"/>
    </source>
</evidence>
<dbReference type="InterPro" id="IPR011006">
    <property type="entry name" value="CheY-like_superfamily"/>
</dbReference>
<comment type="caution">
    <text evidence="11">The sequence shown here is derived from an EMBL/GenBank/DDBJ whole genome shotgun (WGS) entry which is preliminary data.</text>
</comment>
<dbReference type="InterPro" id="IPR039420">
    <property type="entry name" value="WalR-like"/>
</dbReference>
<dbReference type="SMART" id="SM00862">
    <property type="entry name" value="Trans_reg_C"/>
    <property type="match status" value="1"/>
</dbReference>
<evidence type="ECO:0000256" key="8">
    <source>
        <dbReference type="PROSITE-ProRule" id="PRU01091"/>
    </source>
</evidence>
<dbReference type="InterPro" id="IPR001867">
    <property type="entry name" value="OmpR/PhoB-type_DNA-bd"/>
</dbReference>
<comment type="subcellular location">
    <subcellularLocation>
        <location evidence="1">Cytoplasm</location>
    </subcellularLocation>
</comment>
<evidence type="ECO:0000256" key="4">
    <source>
        <dbReference type="ARBA" id="ARBA00023015"/>
    </source>
</evidence>
<dbReference type="Gene3D" id="3.40.50.2300">
    <property type="match status" value="1"/>
</dbReference>
<sequence>MTDIHPTAEVLLVEDDHQLAAMLTALLAEEGYRVEVARDGQIGLHLGLTRRFDALIIDRGLPVLEGLDLLRALRSKGVGTPTLVLTARGAVSDRVAGLDAGAEDYLVKPFEIPELLARIRALLRRHTDIASSLPVGGRRLFLASRIVVDAAGAGEEVELSDRECALLALLAAAPDQVFTRPQLLERVFDRADTVGTVDTYVHYLRRKLGREVIRTVHGVGYRLGAP</sequence>
<dbReference type="PANTHER" id="PTHR48111:SF22">
    <property type="entry name" value="REGULATOR OF RPOS"/>
    <property type="match status" value="1"/>
</dbReference>
<keyword evidence="12" id="KW-1185">Reference proteome</keyword>
<evidence type="ECO:0000256" key="3">
    <source>
        <dbReference type="ARBA" id="ARBA00023012"/>
    </source>
</evidence>
<feature type="modified residue" description="4-aspartylphosphate" evidence="7">
    <location>
        <position position="58"/>
    </location>
</feature>
<dbReference type="PANTHER" id="PTHR48111">
    <property type="entry name" value="REGULATOR OF RPOS"/>
    <property type="match status" value="1"/>
</dbReference>
<dbReference type="Gene3D" id="6.10.250.690">
    <property type="match status" value="1"/>
</dbReference>
<keyword evidence="3" id="KW-0902">Two-component regulatory system</keyword>
<dbReference type="OrthoDB" id="3197131at2"/>
<organism evidence="11 12">
    <name type="scientific">Rhodococcus wratislaviensis</name>
    <name type="common">Tsukamurella wratislaviensis</name>
    <dbReference type="NCBI Taxonomy" id="44752"/>
    <lineage>
        <taxon>Bacteria</taxon>
        <taxon>Bacillati</taxon>
        <taxon>Actinomycetota</taxon>
        <taxon>Actinomycetes</taxon>
        <taxon>Mycobacteriales</taxon>
        <taxon>Nocardiaceae</taxon>
        <taxon>Rhodococcus</taxon>
    </lineage>
</organism>
<feature type="DNA-binding region" description="OmpR/PhoB-type" evidence="8">
    <location>
        <begin position="130"/>
        <end position="225"/>
    </location>
</feature>
<dbReference type="Gene3D" id="1.10.10.10">
    <property type="entry name" value="Winged helix-like DNA-binding domain superfamily/Winged helix DNA-binding domain"/>
    <property type="match status" value="1"/>
</dbReference>
<protein>
    <submittedName>
        <fullName evidence="11">Two-component system response regulator QseB</fullName>
    </submittedName>
</protein>
<reference evidence="11 12" key="1">
    <citation type="submission" date="2018-11" db="EMBL/GenBank/DDBJ databases">
        <title>Microbial catabolism of amino acid.</title>
        <authorList>
            <person name="Hibi M."/>
            <person name="Ogawa J."/>
        </authorList>
    </citation>
    <scope>NUCLEOTIDE SEQUENCE [LARGE SCALE GENOMIC DNA]</scope>
    <source>
        <strain evidence="11 12">C31-06</strain>
    </source>
</reference>
<dbReference type="EMBL" id="BHYM01000079">
    <property type="protein sequence ID" value="GCE43660.1"/>
    <property type="molecule type" value="Genomic_DNA"/>
</dbReference>